<accession>A0AAD7ASV9</accession>
<feature type="region of interest" description="Disordered" evidence="1">
    <location>
        <begin position="1"/>
        <end position="28"/>
    </location>
</feature>
<gene>
    <name evidence="3" type="ORF">DFH08DRAFT_190542</name>
</gene>
<dbReference type="CDD" id="cd18186">
    <property type="entry name" value="BTB_POZ_ZBTB_KLHL-like"/>
    <property type="match status" value="1"/>
</dbReference>
<dbReference type="Gene3D" id="3.30.710.10">
    <property type="entry name" value="Potassium Channel Kv1.1, Chain A"/>
    <property type="match status" value="1"/>
</dbReference>
<feature type="domain" description="BTB" evidence="2">
    <location>
        <begin position="34"/>
        <end position="107"/>
    </location>
</feature>
<evidence type="ECO:0000313" key="4">
    <source>
        <dbReference type="Proteomes" id="UP001218218"/>
    </source>
</evidence>
<proteinExistence type="predicted"/>
<name>A0AAD7ASV9_9AGAR</name>
<sequence length="334" mass="37744">MVSPEPPSSKRKRTEDGIEPTENAPITRSVPWHSDGSVVLQAQNTQFRVHWSVLALHSQFFRGMQGLPQPKEQPTVDGCPVVVLQDATVDVEHLLRALYDPTIFDQEAIPFPYIASFIRLGRKYDFNTLYHIALKRLAFENPATLEQYDAWSEAKLAATAGRPLLDFATTRIVNYPGIQFDFLALARENSLLPILPFAYFSVANLPLTTLLGQFSRPDGTPYLLSPHDRTLTVLGRESLLKAQWHPNSTLGWIAPNLDCTEPDECQEWRESFLRRCHLSQRIHAFTPPAFFTNDLCNSCAKTAEEAVVAGRAHMWEALPSFFNLPSWSELKKVP</sequence>
<comment type="caution">
    <text evidence="3">The sequence shown here is derived from an EMBL/GenBank/DDBJ whole genome shotgun (WGS) entry which is preliminary data.</text>
</comment>
<protein>
    <recommendedName>
        <fullName evidence="2">BTB domain-containing protein</fullName>
    </recommendedName>
</protein>
<reference evidence="3" key="1">
    <citation type="submission" date="2023-03" db="EMBL/GenBank/DDBJ databases">
        <title>Massive genome expansion in bonnet fungi (Mycena s.s.) driven by repeated elements and novel gene families across ecological guilds.</title>
        <authorList>
            <consortium name="Lawrence Berkeley National Laboratory"/>
            <person name="Harder C.B."/>
            <person name="Miyauchi S."/>
            <person name="Viragh M."/>
            <person name="Kuo A."/>
            <person name="Thoen E."/>
            <person name="Andreopoulos B."/>
            <person name="Lu D."/>
            <person name="Skrede I."/>
            <person name="Drula E."/>
            <person name="Henrissat B."/>
            <person name="Morin E."/>
            <person name="Kohler A."/>
            <person name="Barry K."/>
            <person name="LaButti K."/>
            <person name="Morin E."/>
            <person name="Salamov A."/>
            <person name="Lipzen A."/>
            <person name="Mereny Z."/>
            <person name="Hegedus B."/>
            <person name="Baldrian P."/>
            <person name="Stursova M."/>
            <person name="Weitz H."/>
            <person name="Taylor A."/>
            <person name="Grigoriev I.V."/>
            <person name="Nagy L.G."/>
            <person name="Martin F."/>
            <person name="Kauserud H."/>
        </authorList>
    </citation>
    <scope>NUCLEOTIDE SEQUENCE</scope>
    <source>
        <strain evidence="3">CBHHK002</strain>
    </source>
</reference>
<dbReference type="EMBL" id="JARIHO010000002">
    <property type="protein sequence ID" value="KAJ7367347.1"/>
    <property type="molecule type" value="Genomic_DNA"/>
</dbReference>
<evidence type="ECO:0000259" key="2">
    <source>
        <dbReference type="PROSITE" id="PS50097"/>
    </source>
</evidence>
<evidence type="ECO:0000256" key="1">
    <source>
        <dbReference type="SAM" id="MobiDB-lite"/>
    </source>
</evidence>
<dbReference type="InterPro" id="IPR000210">
    <property type="entry name" value="BTB/POZ_dom"/>
</dbReference>
<dbReference type="PROSITE" id="PS50097">
    <property type="entry name" value="BTB"/>
    <property type="match status" value="1"/>
</dbReference>
<dbReference type="Proteomes" id="UP001218218">
    <property type="component" value="Unassembled WGS sequence"/>
</dbReference>
<dbReference type="Pfam" id="PF00651">
    <property type="entry name" value="BTB"/>
    <property type="match status" value="1"/>
</dbReference>
<dbReference type="SUPFAM" id="SSF54695">
    <property type="entry name" value="POZ domain"/>
    <property type="match status" value="1"/>
</dbReference>
<organism evidence="3 4">
    <name type="scientific">Mycena albidolilacea</name>
    <dbReference type="NCBI Taxonomy" id="1033008"/>
    <lineage>
        <taxon>Eukaryota</taxon>
        <taxon>Fungi</taxon>
        <taxon>Dikarya</taxon>
        <taxon>Basidiomycota</taxon>
        <taxon>Agaricomycotina</taxon>
        <taxon>Agaricomycetes</taxon>
        <taxon>Agaricomycetidae</taxon>
        <taxon>Agaricales</taxon>
        <taxon>Marasmiineae</taxon>
        <taxon>Mycenaceae</taxon>
        <taxon>Mycena</taxon>
    </lineage>
</organism>
<keyword evidence="4" id="KW-1185">Reference proteome</keyword>
<dbReference type="InterPro" id="IPR011333">
    <property type="entry name" value="SKP1/BTB/POZ_sf"/>
</dbReference>
<dbReference type="AlphaFoldDB" id="A0AAD7ASV9"/>
<evidence type="ECO:0000313" key="3">
    <source>
        <dbReference type="EMBL" id="KAJ7367347.1"/>
    </source>
</evidence>